<feature type="compositionally biased region" description="Acidic residues" evidence="4">
    <location>
        <begin position="28"/>
        <end position="43"/>
    </location>
</feature>
<evidence type="ECO:0000256" key="3">
    <source>
        <dbReference type="PROSITE-ProRule" id="PRU00221"/>
    </source>
</evidence>
<dbReference type="SMART" id="SM00320">
    <property type="entry name" value="WD40"/>
    <property type="match status" value="7"/>
</dbReference>
<dbReference type="OrthoDB" id="63070at2759"/>
<organism evidence="5 6">
    <name type="scientific">Acanthamoeba castellanii (strain ATCC 30010 / Neff)</name>
    <dbReference type="NCBI Taxonomy" id="1257118"/>
    <lineage>
        <taxon>Eukaryota</taxon>
        <taxon>Amoebozoa</taxon>
        <taxon>Discosea</taxon>
        <taxon>Longamoebia</taxon>
        <taxon>Centramoebida</taxon>
        <taxon>Acanthamoebidae</taxon>
        <taxon>Acanthamoeba</taxon>
    </lineage>
</organism>
<dbReference type="InterPro" id="IPR015943">
    <property type="entry name" value="WD40/YVTN_repeat-like_dom_sf"/>
</dbReference>
<dbReference type="Proteomes" id="UP000011083">
    <property type="component" value="Unassembled WGS sequence"/>
</dbReference>
<dbReference type="PROSITE" id="PS50082">
    <property type="entry name" value="WD_REPEATS_2"/>
    <property type="match status" value="4"/>
</dbReference>
<dbReference type="InterPro" id="IPR036322">
    <property type="entry name" value="WD40_repeat_dom_sf"/>
</dbReference>
<evidence type="ECO:0000256" key="2">
    <source>
        <dbReference type="ARBA" id="ARBA00022737"/>
    </source>
</evidence>
<keyword evidence="2" id="KW-0677">Repeat</keyword>
<feature type="repeat" description="WD" evidence="3">
    <location>
        <begin position="417"/>
        <end position="448"/>
    </location>
</feature>
<dbReference type="SUPFAM" id="SSF50978">
    <property type="entry name" value="WD40 repeat-like"/>
    <property type="match status" value="1"/>
</dbReference>
<dbReference type="GO" id="GO:0043161">
    <property type="term" value="P:proteasome-mediated ubiquitin-dependent protein catabolic process"/>
    <property type="evidence" value="ECO:0007669"/>
    <property type="project" value="TreeGrafter"/>
</dbReference>
<protein>
    <submittedName>
        <fullName evidence="5">Transducin family protein</fullName>
    </submittedName>
</protein>
<evidence type="ECO:0000313" key="6">
    <source>
        <dbReference type="Proteomes" id="UP000011083"/>
    </source>
</evidence>
<dbReference type="InterPro" id="IPR001680">
    <property type="entry name" value="WD40_rpt"/>
</dbReference>
<dbReference type="EMBL" id="KB008006">
    <property type="protein sequence ID" value="ELR16174.1"/>
    <property type="molecule type" value="Genomic_DNA"/>
</dbReference>
<sequence length="460" mass="51979">MEDADDDQLSTRYAAAKYAFLLPRIEMQEEEEGEEGEEGENEEHPDLVPADRQPRPPCPLSETAVGHERELQGRWDGGVRAAVAVGLVAEGGYLHRPKPRILARFENQLFCGRFSEDGDVFVSACQDRHIRIYDAAGPSFRLLRDVGARDVGWSILDTDISPDRRHLLYSSWSDFIHLVDISDDAAQDGHHEALDLKPRAHRFCVFSLQYSHDGSEVLAGSSDQSLYIYDLHRRERTLCIDAHSDDINSVSWADETSHILFSASDDCLCKVWDRRALKGGKPVGVLVGHLEGITHVSSKRDGRYLITNSKDQSIKLWDLRSMRQESRGQERSATFDYRYGDQYVSPTQRKIFEGKLVHANDCSINTYRAMMAQVFQTLVRCYFSPAAGTGQRYIISGSHDGAAVIYDLLSAEPVARLQAHKRVVRDVAWHPHQPRIVTTSWDGTLREWVATPDVTPMLLE</sequence>
<dbReference type="GeneID" id="14916891"/>
<dbReference type="InterPro" id="IPR051859">
    <property type="entry name" value="DCAF"/>
</dbReference>
<dbReference type="Gene3D" id="2.130.10.10">
    <property type="entry name" value="YVTN repeat-like/Quinoprotein amine dehydrogenase"/>
    <property type="match status" value="3"/>
</dbReference>
<dbReference type="OMA" id="EHTFPQM"/>
<dbReference type="STRING" id="1257118.L8GSK8"/>
<keyword evidence="6" id="KW-1185">Reference proteome</keyword>
<dbReference type="PRINTS" id="PR00320">
    <property type="entry name" value="GPROTEINBRPT"/>
</dbReference>
<dbReference type="AlphaFoldDB" id="L8GSK8"/>
<dbReference type="PANTHER" id="PTHR19847">
    <property type="entry name" value="DDB1- AND CUL4-ASSOCIATED FACTOR 11"/>
    <property type="match status" value="1"/>
</dbReference>
<feature type="repeat" description="WD" evidence="3">
    <location>
        <begin position="198"/>
        <end position="239"/>
    </location>
</feature>
<evidence type="ECO:0000313" key="5">
    <source>
        <dbReference type="EMBL" id="ELR16174.1"/>
    </source>
</evidence>
<feature type="repeat" description="WD" evidence="3">
    <location>
        <begin position="286"/>
        <end position="327"/>
    </location>
</feature>
<dbReference type="PROSITE" id="PS50294">
    <property type="entry name" value="WD_REPEATS_REGION"/>
    <property type="match status" value="3"/>
</dbReference>
<dbReference type="CDD" id="cd00200">
    <property type="entry name" value="WD40"/>
    <property type="match status" value="1"/>
</dbReference>
<dbReference type="PANTHER" id="PTHR19847:SF7">
    <property type="entry name" value="DDB1- AND CUL4-ASSOCIATED FACTOR 11"/>
    <property type="match status" value="1"/>
</dbReference>
<evidence type="ECO:0000256" key="4">
    <source>
        <dbReference type="SAM" id="MobiDB-lite"/>
    </source>
</evidence>
<dbReference type="KEGG" id="acan:ACA1_178230"/>
<dbReference type="GO" id="GO:0080008">
    <property type="term" value="C:Cul4-RING E3 ubiquitin ligase complex"/>
    <property type="evidence" value="ECO:0007669"/>
    <property type="project" value="TreeGrafter"/>
</dbReference>
<proteinExistence type="predicted"/>
<dbReference type="Pfam" id="PF00400">
    <property type="entry name" value="WD40"/>
    <property type="match status" value="5"/>
</dbReference>
<dbReference type="VEuPathDB" id="AmoebaDB:ACA1_178230"/>
<name>L8GSK8_ACACF</name>
<feature type="repeat" description="WD" evidence="3">
    <location>
        <begin position="240"/>
        <end position="273"/>
    </location>
</feature>
<reference evidence="5 6" key="1">
    <citation type="journal article" date="2013" name="Genome Biol.">
        <title>Genome of Acanthamoeba castellanii highlights extensive lateral gene transfer and early evolution of tyrosine kinase signaling.</title>
        <authorList>
            <person name="Clarke M."/>
            <person name="Lohan A.J."/>
            <person name="Liu B."/>
            <person name="Lagkouvardos I."/>
            <person name="Roy S."/>
            <person name="Zafar N."/>
            <person name="Bertelli C."/>
            <person name="Schilde C."/>
            <person name="Kianianmomeni A."/>
            <person name="Burglin T.R."/>
            <person name="Frech C."/>
            <person name="Turcotte B."/>
            <person name="Kopec K.O."/>
            <person name="Synnott J.M."/>
            <person name="Choo C."/>
            <person name="Paponov I."/>
            <person name="Finkler A."/>
            <person name="Soon Heng Tan C."/>
            <person name="Hutchins A.P."/>
            <person name="Weinmeier T."/>
            <person name="Rattei T."/>
            <person name="Chu J.S."/>
            <person name="Gimenez G."/>
            <person name="Irimia M."/>
            <person name="Rigden D.J."/>
            <person name="Fitzpatrick D.A."/>
            <person name="Lorenzo-Morales J."/>
            <person name="Bateman A."/>
            <person name="Chiu C.H."/>
            <person name="Tang P."/>
            <person name="Hegemann P."/>
            <person name="Fromm H."/>
            <person name="Raoult D."/>
            <person name="Greub G."/>
            <person name="Miranda-Saavedra D."/>
            <person name="Chen N."/>
            <person name="Nash P."/>
            <person name="Ginger M.L."/>
            <person name="Horn M."/>
            <person name="Schaap P."/>
            <person name="Caler L."/>
            <person name="Loftus B."/>
        </authorList>
    </citation>
    <scope>NUCLEOTIDE SEQUENCE [LARGE SCALE GENOMIC DNA]</scope>
    <source>
        <strain evidence="5 6">Neff</strain>
    </source>
</reference>
<dbReference type="RefSeq" id="XP_004338187.1">
    <property type="nucleotide sequence ID" value="XM_004338139.1"/>
</dbReference>
<feature type="region of interest" description="Disordered" evidence="4">
    <location>
        <begin position="24"/>
        <end position="66"/>
    </location>
</feature>
<gene>
    <name evidence="5" type="ORF">ACA1_178230</name>
</gene>
<dbReference type="InterPro" id="IPR020472">
    <property type="entry name" value="WD40_PAC1"/>
</dbReference>
<accession>L8GSK8</accession>
<evidence type="ECO:0000256" key="1">
    <source>
        <dbReference type="ARBA" id="ARBA00022574"/>
    </source>
</evidence>
<keyword evidence="1 3" id="KW-0853">WD repeat</keyword>